<evidence type="ECO:0000259" key="3">
    <source>
        <dbReference type="PROSITE" id="PS50103"/>
    </source>
</evidence>
<feature type="domain" description="C3H1-type" evidence="3">
    <location>
        <begin position="110"/>
        <end position="135"/>
    </location>
</feature>
<dbReference type="EMBL" id="CAMXCT030000093">
    <property type="protein sequence ID" value="CAL4761033.1"/>
    <property type="molecule type" value="Genomic_DNA"/>
</dbReference>
<dbReference type="PROSITE" id="PS50103">
    <property type="entry name" value="ZF_C3H1"/>
    <property type="match status" value="1"/>
</dbReference>
<dbReference type="GO" id="GO:0008270">
    <property type="term" value="F:zinc ion binding"/>
    <property type="evidence" value="ECO:0007669"/>
    <property type="project" value="UniProtKB-KW"/>
</dbReference>
<reference evidence="4" key="1">
    <citation type="submission" date="2022-10" db="EMBL/GenBank/DDBJ databases">
        <authorList>
            <person name="Chen Y."/>
            <person name="Dougan E. K."/>
            <person name="Chan C."/>
            <person name="Rhodes N."/>
            <person name="Thang M."/>
        </authorList>
    </citation>
    <scope>NUCLEOTIDE SEQUENCE</scope>
</reference>
<dbReference type="Proteomes" id="UP001152797">
    <property type="component" value="Unassembled WGS sequence"/>
</dbReference>
<keyword evidence="1" id="KW-0863">Zinc-finger</keyword>
<dbReference type="OrthoDB" id="434420at2759"/>
<evidence type="ECO:0000313" key="5">
    <source>
        <dbReference type="EMBL" id="CAL1127096.1"/>
    </source>
</evidence>
<gene>
    <name evidence="4" type="ORF">C1SCF055_LOCUS2190</name>
</gene>
<protein>
    <recommendedName>
        <fullName evidence="3">C3H1-type domain-containing protein</fullName>
    </recommendedName>
</protein>
<name>A0A9P1BL57_9DINO</name>
<organism evidence="4">
    <name type="scientific">Cladocopium goreaui</name>
    <dbReference type="NCBI Taxonomy" id="2562237"/>
    <lineage>
        <taxon>Eukaryota</taxon>
        <taxon>Sar</taxon>
        <taxon>Alveolata</taxon>
        <taxon>Dinophyceae</taxon>
        <taxon>Suessiales</taxon>
        <taxon>Symbiodiniaceae</taxon>
        <taxon>Cladocopium</taxon>
    </lineage>
</organism>
<comment type="caution">
    <text evidence="4">The sequence shown here is derived from an EMBL/GenBank/DDBJ whole genome shotgun (WGS) entry which is preliminary data.</text>
</comment>
<dbReference type="EMBL" id="CAMXCT010000093">
    <property type="protein sequence ID" value="CAI3973721.1"/>
    <property type="molecule type" value="Genomic_DNA"/>
</dbReference>
<keyword evidence="6" id="KW-1185">Reference proteome</keyword>
<dbReference type="AlphaFoldDB" id="A0A9P1BL57"/>
<feature type="zinc finger region" description="C3H1-type" evidence="1">
    <location>
        <begin position="110"/>
        <end position="135"/>
    </location>
</feature>
<evidence type="ECO:0000256" key="2">
    <source>
        <dbReference type="SAM" id="MobiDB-lite"/>
    </source>
</evidence>
<dbReference type="EMBL" id="CAMXCT020000093">
    <property type="protein sequence ID" value="CAL1127096.1"/>
    <property type="molecule type" value="Genomic_DNA"/>
</dbReference>
<sequence length="245" mass="28360">MALQYQRTFINFEESCGPVHMKTCWHTTKNKFQNVERWYLKNAQKENDGTRNQRSSSLPPSLNCKANDACSEKYVDGLLHKTGENYEWPIDAQGNTSKGSLGHPEVCGRFCIRFFYGNCRQGENCEFGHLAHREPKVKMDKAQRQLFEMLGEAEVLSLVLPHIERRCGRNGLNRRMLFVIHMLRRRLTSLPHPDDNHVLHARAVIPILRKFTVARLLELIRQSPAFPSGFKEDLKKLADRSLGRQ</sequence>
<feature type="region of interest" description="Disordered" evidence="2">
    <location>
        <begin position="43"/>
        <end position="62"/>
    </location>
</feature>
<keyword evidence="1" id="KW-0862">Zinc</keyword>
<evidence type="ECO:0000256" key="1">
    <source>
        <dbReference type="PROSITE-ProRule" id="PRU00723"/>
    </source>
</evidence>
<reference evidence="5" key="2">
    <citation type="submission" date="2024-04" db="EMBL/GenBank/DDBJ databases">
        <authorList>
            <person name="Chen Y."/>
            <person name="Shah S."/>
            <person name="Dougan E. K."/>
            <person name="Thang M."/>
            <person name="Chan C."/>
        </authorList>
    </citation>
    <scope>NUCLEOTIDE SEQUENCE [LARGE SCALE GENOMIC DNA]</scope>
</reference>
<dbReference type="InterPro" id="IPR000571">
    <property type="entry name" value="Znf_CCCH"/>
</dbReference>
<keyword evidence="1" id="KW-0479">Metal-binding</keyword>
<evidence type="ECO:0000313" key="6">
    <source>
        <dbReference type="Proteomes" id="UP001152797"/>
    </source>
</evidence>
<evidence type="ECO:0000313" key="4">
    <source>
        <dbReference type="EMBL" id="CAI3973721.1"/>
    </source>
</evidence>
<proteinExistence type="predicted"/>
<accession>A0A9P1BL57</accession>